<proteinExistence type="predicted"/>
<dbReference type="Proteomes" id="UP000581135">
    <property type="component" value="Unassembled WGS sequence"/>
</dbReference>
<sequence length="59" mass="7103">MLKRLWTDARMAYRNDHLEEMRQRGTFLSEPAISLILKYNSLFIEKYSLFFLVGNFTIN</sequence>
<protein>
    <submittedName>
        <fullName evidence="1">Uncharacterized protein</fullName>
    </submittedName>
</protein>
<organism evidence="1 2">
    <name type="scientific">Limibacillus halophilus</name>
    <dbReference type="NCBI Taxonomy" id="1579333"/>
    <lineage>
        <taxon>Bacteria</taxon>
        <taxon>Pseudomonadati</taxon>
        <taxon>Pseudomonadota</taxon>
        <taxon>Alphaproteobacteria</taxon>
        <taxon>Rhodospirillales</taxon>
        <taxon>Rhodovibrionaceae</taxon>
        <taxon>Limibacillus</taxon>
    </lineage>
</organism>
<evidence type="ECO:0000313" key="2">
    <source>
        <dbReference type="Proteomes" id="UP000581135"/>
    </source>
</evidence>
<comment type="caution">
    <text evidence="1">The sequence shown here is derived from an EMBL/GenBank/DDBJ whole genome shotgun (WGS) entry which is preliminary data.</text>
</comment>
<keyword evidence="2" id="KW-1185">Reference proteome</keyword>
<accession>A0A839SMT6</accession>
<reference evidence="1 2" key="1">
    <citation type="submission" date="2020-08" db="EMBL/GenBank/DDBJ databases">
        <title>Genomic Encyclopedia of Type Strains, Phase III (KMG-III): the genomes of soil and plant-associated and newly described type strains.</title>
        <authorList>
            <person name="Whitman W."/>
        </authorList>
    </citation>
    <scope>NUCLEOTIDE SEQUENCE [LARGE SCALE GENOMIC DNA]</scope>
    <source>
        <strain evidence="1 2">CECT 8803</strain>
    </source>
</reference>
<gene>
    <name evidence="1" type="ORF">FHR98_000017</name>
</gene>
<dbReference type="AlphaFoldDB" id="A0A839SMT6"/>
<name>A0A839SMT6_9PROT</name>
<evidence type="ECO:0000313" key="1">
    <source>
        <dbReference type="EMBL" id="MBB3063752.1"/>
    </source>
</evidence>
<dbReference type="EMBL" id="JACHXA010000001">
    <property type="protein sequence ID" value="MBB3063752.1"/>
    <property type="molecule type" value="Genomic_DNA"/>
</dbReference>